<organism evidence="2 3">
    <name type="scientific">Venturia inaequalis</name>
    <name type="common">Apple scab fungus</name>
    <dbReference type="NCBI Taxonomy" id="5025"/>
    <lineage>
        <taxon>Eukaryota</taxon>
        <taxon>Fungi</taxon>
        <taxon>Dikarya</taxon>
        <taxon>Ascomycota</taxon>
        <taxon>Pezizomycotina</taxon>
        <taxon>Dothideomycetes</taxon>
        <taxon>Pleosporomycetidae</taxon>
        <taxon>Venturiales</taxon>
        <taxon>Venturiaceae</taxon>
        <taxon>Venturia</taxon>
    </lineage>
</organism>
<evidence type="ECO:0000313" key="2">
    <source>
        <dbReference type="EMBL" id="KAE9962281.1"/>
    </source>
</evidence>
<gene>
    <name evidence="2" type="ORF">EG328_000718</name>
</gene>
<sequence length="56" mass="5892">MSILQAKGPSPPSIRADAPRDQQEQAKHGISTTIRGNSTADNAVQFNAPVAGTIIY</sequence>
<dbReference type="Proteomes" id="UP000447873">
    <property type="component" value="Unassembled WGS sequence"/>
</dbReference>
<reference evidence="2 3" key="1">
    <citation type="submission" date="2018-12" db="EMBL/GenBank/DDBJ databases">
        <title>Venturia inaequalis Genome Resource.</title>
        <authorList>
            <person name="Lichtner F.J."/>
        </authorList>
    </citation>
    <scope>NUCLEOTIDE SEQUENCE [LARGE SCALE GENOMIC DNA]</scope>
    <source>
        <strain evidence="2 3">120213</strain>
    </source>
</reference>
<protein>
    <submittedName>
        <fullName evidence="2">Uncharacterized protein</fullName>
    </submittedName>
</protein>
<accession>A0A8H3U1P7</accession>
<feature type="region of interest" description="Disordered" evidence="1">
    <location>
        <begin position="1"/>
        <end position="43"/>
    </location>
</feature>
<proteinExistence type="predicted"/>
<feature type="compositionally biased region" description="Polar residues" evidence="1">
    <location>
        <begin position="30"/>
        <end position="43"/>
    </location>
</feature>
<evidence type="ECO:0000313" key="3">
    <source>
        <dbReference type="Proteomes" id="UP000447873"/>
    </source>
</evidence>
<feature type="non-terminal residue" evidence="2">
    <location>
        <position position="56"/>
    </location>
</feature>
<evidence type="ECO:0000256" key="1">
    <source>
        <dbReference type="SAM" id="MobiDB-lite"/>
    </source>
</evidence>
<dbReference type="EMBL" id="WNWS01001134">
    <property type="protein sequence ID" value="KAE9962281.1"/>
    <property type="molecule type" value="Genomic_DNA"/>
</dbReference>
<comment type="caution">
    <text evidence="2">The sequence shown here is derived from an EMBL/GenBank/DDBJ whole genome shotgun (WGS) entry which is preliminary data.</text>
</comment>
<dbReference type="AlphaFoldDB" id="A0A8H3U1P7"/>
<feature type="compositionally biased region" description="Basic and acidic residues" evidence="1">
    <location>
        <begin position="17"/>
        <end position="27"/>
    </location>
</feature>
<name>A0A8H3U1P7_VENIN</name>